<evidence type="ECO:0000313" key="5">
    <source>
        <dbReference type="Proteomes" id="UP001501469"/>
    </source>
</evidence>
<dbReference type="InterPro" id="IPR050955">
    <property type="entry name" value="Plant_Biomass_Hydrol_Est"/>
</dbReference>
<gene>
    <name evidence="4" type="ORF">GCM10022409_09070</name>
</gene>
<evidence type="ECO:0000313" key="4">
    <source>
        <dbReference type="EMBL" id="GAA4027290.1"/>
    </source>
</evidence>
<evidence type="ECO:0000256" key="1">
    <source>
        <dbReference type="ARBA" id="ARBA00022729"/>
    </source>
</evidence>
<comment type="caution">
    <text evidence="4">The sequence shown here is derived from an EMBL/GenBank/DDBJ whole genome shotgun (WGS) entry which is preliminary data.</text>
</comment>
<feature type="chain" id="PRO_5045590043" evidence="2">
    <location>
        <begin position="19"/>
        <end position="280"/>
    </location>
</feature>
<dbReference type="Proteomes" id="UP001501469">
    <property type="component" value="Unassembled WGS sequence"/>
</dbReference>
<dbReference type="InterPro" id="IPR029058">
    <property type="entry name" value="AB_hydrolase_fold"/>
</dbReference>
<dbReference type="PANTHER" id="PTHR43037">
    <property type="entry name" value="UNNAMED PRODUCT-RELATED"/>
    <property type="match status" value="1"/>
</dbReference>
<organism evidence="4 5">
    <name type="scientific">Hymenobacter glaciei</name>
    <dbReference type="NCBI Taxonomy" id="877209"/>
    <lineage>
        <taxon>Bacteria</taxon>
        <taxon>Pseudomonadati</taxon>
        <taxon>Bacteroidota</taxon>
        <taxon>Cytophagia</taxon>
        <taxon>Cytophagales</taxon>
        <taxon>Hymenobacteraceae</taxon>
        <taxon>Hymenobacter</taxon>
    </lineage>
</organism>
<evidence type="ECO:0000259" key="3">
    <source>
        <dbReference type="Pfam" id="PF00326"/>
    </source>
</evidence>
<name>A0ABP7TJK5_9BACT</name>
<keyword evidence="5" id="KW-1185">Reference proteome</keyword>
<protein>
    <submittedName>
        <fullName evidence="4">Prolyl oligopeptidase family serine peptidase</fullName>
    </submittedName>
</protein>
<sequence length="280" mass="30596">MKHSVLLSLLLLAPVAWAQNTPAARVETGFLKRTLTVGKHTYAYRVYVPEDYKPGNAYPVVLYLHGVGEWGHDNELQMGHGLGSVIQLYSHKMPQRFGAFLAVFPQEPAPELWFGEGAEQALQALDQTVAEFKADPTRLYLTGLSLGGYGTWYLAAKYPGKFAAVAPLAGGVVVPGWFEQAFASPTLTAYKSQPLYSCVATATAVGRTPVWVFHGAKDEVVPTNESRQVVAALQAAGHPAKYTEYPTEGHFIADNVYTDPTFWDWLLAQRLPTAPTANGR</sequence>
<proteinExistence type="predicted"/>
<dbReference type="EMBL" id="BAABDK010000009">
    <property type="protein sequence ID" value="GAA4027290.1"/>
    <property type="molecule type" value="Genomic_DNA"/>
</dbReference>
<reference evidence="5" key="1">
    <citation type="journal article" date="2019" name="Int. J. Syst. Evol. Microbiol.">
        <title>The Global Catalogue of Microorganisms (GCM) 10K type strain sequencing project: providing services to taxonomists for standard genome sequencing and annotation.</title>
        <authorList>
            <consortium name="The Broad Institute Genomics Platform"/>
            <consortium name="The Broad Institute Genome Sequencing Center for Infectious Disease"/>
            <person name="Wu L."/>
            <person name="Ma J."/>
        </authorList>
    </citation>
    <scope>NUCLEOTIDE SEQUENCE [LARGE SCALE GENOMIC DNA]</scope>
    <source>
        <strain evidence="5">JCM 17225</strain>
    </source>
</reference>
<dbReference type="Gene3D" id="3.40.50.1820">
    <property type="entry name" value="alpha/beta hydrolase"/>
    <property type="match status" value="1"/>
</dbReference>
<dbReference type="PANTHER" id="PTHR43037:SF1">
    <property type="entry name" value="BLL1128 PROTEIN"/>
    <property type="match status" value="1"/>
</dbReference>
<accession>A0ABP7TJK5</accession>
<keyword evidence="1 2" id="KW-0732">Signal</keyword>
<feature type="domain" description="Peptidase S9 prolyl oligopeptidase catalytic" evidence="3">
    <location>
        <begin position="116"/>
        <end position="266"/>
    </location>
</feature>
<dbReference type="Pfam" id="PF00326">
    <property type="entry name" value="Peptidase_S9"/>
    <property type="match status" value="1"/>
</dbReference>
<feature type="signal peptide" evidence="2">
    <location>
        <begin position="1"/>
        <end position="18"/>
    </location>
</feature>
<dbReference type="SUPFAM" id="SSF53474">
    <property type="entry name" value="alpha/beta-Hydrolases"/>
    <property type="match status" value="1"/>
</dbReference>
<dbReference type="RefSeq" id="WP_345050836.1">
    <property type="nucleotide sequence ID" value="NZ_BAABDK010000009.1"/>
</dbReference>
<evidence type="ECO:0000256" key="2">
    <source>
        <dbReference type="SAM" id="SignalP"/>
    </source>
</evidence>
<dbReference type="InterPro" id="IPR001375">
    <property type="entry name" value="Peptidase_S9_cat"/>
</dbReference>